<dbReference type="PANTHER" id="PTHR21392">
    <property type="entry name" value="TRNA-URIDINE AMINOCARBOXYPROPYLTRANSFERASE 2"/>
    <property type="match status" value="1"/>
</dbReference>
<evidence type="ECO:0000313" key="7">
    <source>
        <dbReference type="EMBL" id="ABV89264.1"/>
    </source>
</evidence>
<dbReference type="EC" id="2.5.1.25" evidence="1"/>
<dbReference type="EMBL" id="CP000851">
    <property type="protein sequence ID" value="ABV89264.1"/>
    <property type="molecule type" value="Genomic_DNA"/>
</dbReference>
<organism evidence="7 8">
    <name type="scientific">Shewanella pealeana (strain ATCC 700345 / ANG-SQ1)</name>
    <dbReference type="NCBI Taxonomy" id="398579"/>
    <lineage>
        <taxon>Bacteria</taxon>
        <taxon>Pseudomonadati</taxon>
        <taxon>Pseudomonadota</taxon>
        <taxon>Gammaproteobacteria</taxon>
        <taxon>Alteromonadales</taxon>
        <taxon>Shewanellaceae</taxon>
        <taxon>Shewanella</taxon>
    </lineage>
</organism>
<evidence type="ECO:0000313" key="8">
    <source>
        <dbReference type="Proteomes" id="UP000002608"/>
    </source>
</evidence>
<evidence type="ECO:0000256" key="4">
    <source>
        <dbReference type="ARBA" id="ARBA00022694"/>
    </source>
</evidence>
<dbReference type="eggNOG" id="COG3148">
    <property type="taxonomic scope" value="Bacteria"/>
</dbReference>
<dbReference type="SMART" id="SM01144">
    <property type="entry name" value="DTW"/>
    <property type="match status" value="1"/>
</dbReference>
<name>A8H9M7_SHEPA</name>
<protein>
    <recommendedName>
        <fullName evidence="1">tRNA-uridine aminocarboxypropyltransferase</fullName>
        <ecNumber evidence="1">2.5.1.25</ecNumber>
    </recommendedName>
</protein>
<proteinExistence type="inferred from homology"/>
<dbReference type="InterPro" id="IPR039262">
    <property type="entry name" value="DTWD2/TAPT"/>
</dbReference>
<dbReference type="STRING" id="398579.Spea_3954"/>
<keyword evidence="8" id="KW-1185">Reference proteome</keyword>
<evidence type="ECO:0000256" key="2">
    <source>
        <dbReference type="ARBA" id="ARBA00022679"/>
    </source>
</evidence>
<evidence type="ECO:0000259" key="6">
    <source>
        <dbReference type="SMART" id="SM01144"/>
    </source>
</evidence>
<comment type="similarity">
    <text evidence="5">Belongs to the TDD superfamily. DTWD2 family.</text>
</comment>
<reference evidence="7 8" key="1">
    <citation type="submission" date="2007-10" db="EMBL/GenBank/DDBJ databases">
        <title>Complete sequence of Shewanella pealeana ATCC 700345.</title>
        <authorList>
            <consortium name="US DOE Joint Genome Institute"/>
            <person name="Copeland A."/>
            <person name="Lucas S."/>
            <person name="Lapidus A."/>
            <person name="Barry K."/>
            <person name="Glavina del Rio T."/>
            <person name="Dalin E."/>
            <person name="Tice H."/>
            <person name="Pitluck S."/>
            <person name="Chertkov O."/>
            <person name="Brettin T."/>
            <person name="Bruce D."/>
            <person name="Detter J.C."/>
            <person name="Han C."/>
            <person name="Schmutz J."/>
            <person name="Larimer F."/>
            <person name="Land M."/>
            <person name="Hauser L."/>
            <person name="Kyrpides N."/>
            <person name="Kim E."/>
            <person name="Zhao J.-S.Z."/>
            <person name="Manno D."/>
            <person name="Hawari J."/>
            <person name="Richardson P."/>
        </authorList>
    </citation>
    <scope>NUCLEOTIDE SEQUENCE [LARGE SCALE GENOMIC DNA]</scope>
    <source>
        <strain evidence="8">ATCC 700345 / ANG-SQ1</strain>
    </source>
</reference>
<keyword evidence="4" id="KW-0819">tRNA processing</keyword>
<dbReference type="KEGG" id="spl:Spea_3954"/>
<dbReference type="GO" id="GO:0008033">
    <property type="term" value="P:tRNA processing"/>
    <property type="evidence" value="ECO:0007669"/>
    <property type="project" value="UniProtKB-KW"/>
</dbReference>
<dbReference type="AlphaFoldDB" id="A8H9M7"/>
<dbReference type="PANTHER" id="PTHR21392:SF0">
    <property type="entry name" value="TRNA-URIDINE AMINOCARBOXYPROPYLTRANSFERASE 2"/>
    <property type="match status" value="1"/>
</dbReference>
<dbReference type="GO" id="GO:0016432">
    <property type="term" value="F:tRNA-uridine aminocarboxypropyltransferase activity"/>
    <property type="evidence" value="ECO:0007669"/>
    <property type="project" value="UniProtKB-EC"/>
</dbReference>
<accession>A8H9M7</accession>
<feature type="domain" description="DTW" evidence="6">
    <location>
        <begin position="28"/>
        <end position="215"/>
    </location>
</feature>
<dbReference type="InterPro" id="IPR005636">
    <property type="entry name" value="DTW"/>
</dbReference>
<gene>
    <name evidence="7" type="ordered locus">Spea_3954</name>
</gene>
<evidence type="ECO:0000256" key="5">
    <source>
        <dbReference type="ARBA" id="ARBA00034489"/>
    </source>
</evidence>
<sequence>MSSYRVICINTRLQFAGYFKQLPRGLVSRPTCPNCHYPQNACLCASIELMQVTPELIILQDPSEVGHAKNSVRLLELVIAETQVVVGETADDFAALRQQLAASDKPVYLVYPSENSISANETKVEEEVILLFLDGTWRKAYKLLQLNPWLQAYPALHLDLDSASNYTIRKASRSDSLSTLEAAAMMLKAIDNEQDVAPLTKALDAMVEQRLASMPADVRARYQ</sequence>
<dbReference type="HOGENOM" id="CLU_066458_2_3_6"/>
<evidence type="ECO:0000256" key="1">
    <source>
        <dbReference type="ARBA" id="ARBA00012386"/>
    </source>
</evidence>
<dbReference type="Proteomes" id="UP000002608">
    <property type="component" value="Chromosome"/>
</dbReference>
<keyword evidence="2" id="KW-0808">Transferase</keyword>
<keyword evidence="3" id="KW-0949">S-adenosyl-L-methionine</keyword>
<evidence type="ECO:0000256" key="3">
    <source>
        <dbReference type="ARBA" id="ARBA00022691"/>
    </source>
</evidence>
<dbReference type="Pfam" id="PF03942">
    <property type="entry name" value="DTW"/>
    <property type="match status" value="1"/>
</dbReference>